<dbReference type="InterPro" id="IPR020846">
    <property type="entry name" value="MFS_dom"/>
</dbReference>
<reference evidence="8" key="2">
    <citation type="journal article" date="2023" name="IMA Fungus">
        <title>Comparative genomic study of the Penicillium genus elucidates a diverse pangenome and 15 lateral gene transfer events.</title>
        <authorList>
            <person name="Petersen C."/>
            <person name="Sorensen T."/>
            <person name="Nielsen M.R."/>
            <person name="Sondergaard T.E."/>
            <person name="Sorensen J.L."/>
            <person name="Fitzpatrick D.A."/>
            <person name="Frisvad J.C."/>
            <person name="Nielsen K.L."/>
        </authorList>
    </citation>
    <scope>NUCLEOTIDE SEQUENCE</scope>
    <source>
        <strain evidence="8">IBT 30069</strain>
    </source>
</reference>
<dbReference type="PANTHER" id="PTHR43791">
    <property type="entry name" value="PERMEASE-RELATED"/>
    <property type="match status" value="1"/>
</dbReference>
<feature type="transmembrane region" description="Helical" evidence="6">
    <location>
        <begin position="113"/>
        <end position="131"/>
    </location>
</feature>
<feature type="transmembrane region" description="Helical" evidence="6">
    <location>
        <begin position="445"/>
        <end position="468"/>
    </location>
</feature>
<evidence type="ECO:0000313" key="8">
    <source>
        <dbReference type="EMBL" id="KAJ5109189.1"/>
    </source>
</evidence>
<keyword evidence="2" id="KW-0813">Transport</keyword>
<feature type="transmembrane region" description="Helical" evidence="6">
    <location>
        <begin position="175"/>
        <end position="195"/>
    </location>
</feature>
<evidence type="ECO:0000256" key="4">
    <source>
        <dbReference type="ARBA" id="ARBA00022989"/>
    </source>
</evidence>
<dbReference type="Gene3D" id="1.20.1250.20">
    <property type="entry name" value="MFS general substrate transporter like domains"/>
    <property type="match status" value="2"/>
</dbReference>
<accession>A0A9W9FZB8</accession>
<organism evidence="8 9">
    <name type="scientific">Penicillium angulare</name>
    <dbReference type="NCBI Taxonomy" id="116970"/>
    <lineage>
        <taxon>Eukaryota</taxon>
        <taxon>Fungi</taxon>
        <taxon>Dikarya</taxon>
        <taxon>Ascomycota</taxon>
        <taxon>Pezizomycotina</taxon>
        <taxon>Eurotiomycetes</taxon>
        <taxon>Eurotiomycetidae</taxon>
        <taxon>Eurotiales</taxon>
        <taxon>Aspergillaceae</taxon>
        <taxon>Penicillium</taxon>
    </lineage>
</organism>
<proteinExistence type="predicted"/>
<dbReference type="EMBL" id="JAPQKH010000003">
    <property type="protein sequence ID" value="KAJ5109189.1"/>
    <property type="molecule type" value="Genomic_DNA"/>
</dbReference>
<name>A0A9W9FZB8_9EURO</name>
<feature type="transmembrane region" description="Helical" evidence="6">
    <location>
        <begin position="286"/>
        <end position="307"/>
    </location>
</feature>
<dbReference type="FunFam" id="1.20.1250.20:FF:000516">
    <property type="entry name" value="Alternative sulfate transporter"/>
    <property type="match status" value="1"/>
</dbReference>
<reference evidence="8" key="1">
    <citation type="submission" date="2022-11" db="EMBL/GenBank/DDBJ databases">
        <authorList>
            <person name="Petersen C."/>
        </authorList>
    </citation>
    <scope>NUCLEOTIDE SEQUENCE</scope>
    <source>
        <strain evidence="8">IBT 30069</strain>
    </source>
</reference>
<dbReference type="GO" id="GO:0016020">
    <property type="term" value="C:membrane"/>
    <property type="evidence" value="ECO:0007669"/>
    <property type="project" value="UniProtKB-SubCell"/>
</dbReference>
<evidence type="ECO:0000256" key="2">
    <source>
        <dbReference type="ARBA" id="ARBA00022448"/>
    </source>
</evidence>
<evidence type="ECO:0000256" key="6">
    <source>
        <dbReference type="SAM" id="Phobius"/>
    </source>
</evidence>
<keyword evidence="9" id="KW-1185">Reference proteome</keyword>
<keyword evidence="3 6" id="KW-0812">Transmembrane</keyword>
<keyword evidence="4 6" id="KW-1133">Transmembrane helix</keyword>
<feature type="transmembrane region" description="Helical" evidence="6">
    <location>
        <begin position="349"/>
        <end position="370"/>
    </location>
</feature>
<evidence type="ECO:0000313" key="9">
    <source>
        <dbReference type="Proteomes" id="UP001149165"/>
    </source>
</evidence>
<feature type="transmembrane region" description="Helical" evidence="6">
    <location>
        <begin position="143"/>
        <end position="163"/>
    </location>
</feature>
<dbReference type="Proteomes" id="UP001149165">
    <property type="component" value="Unassembled WGS sequence"/>
</dbReference>
<feature type="transmembrane region" description="Helical" evidence="6">
    <location>
        <begin position="414"/>
        <end position="433"/>
    </location>
</feature>
<dbReference type="AlphaFoldDB" id="A0A9W9FZB8"/>
<dbReference type="Pfam" id="PF07690">
    <property type="entry name" value="MFS_1"/>
    <property type="match status" value="1"/>
</dbReference>
<dbReference type="InterPro" id="IPR011701">
    <property type="entry name" value="MFS"/>
</dbReference>
<evidence type="ECO:0000256" key="1">
    <source>
        <dbReference type="ARBA" id="ARBA00004141"/>
    </source>
</evidence>
<dbReference type="OrthoDB" id="2985014at2759"/>
<dbReference type="PROSITE" id="PS50850">
    <property type="entry name" value="MFS"/>
    <property type="match status" value="1"/>
</dbReference>
<protein>
    <recommendedName>
        <fullName evidence="7">Major facilitator superfamily (MFS) profile domain-containing protein</fullName>
    </recommendedName>
</protein>
<feature type="transmembrane region" description="Helical" evidence="6">
    <location>
        <begin position="382"/>
        <end position="402"/>
    </location>
</feature>
<feature type="transmembrane region" description="Helical" evidence="6">
    <location>
        <begin position="207"/>
        <end position="227"/>
    </location>
</feature>
<dbReference type="PANTHER" id="PTHR43791:SF32">
    <property type="entry name" value="MAJOR FACILITATOR SUPERFAMILY (MFS) PROFILE DOMAIN-CONTAINING PROTEIN"/>
    <property type="match status" value="1"/>
</dbReference>
<comment type="subcellular location">
    <subcellularLocation>
        <location evidence="1">Membrane</location>
        <topology evidence="1">Multi-pass membrane protein</topology>
    </subcellularLocation>
</comment>
<gene>
    <name evidence="8" type="ORF">N7456_005864</name>
</gene>
<comment type="caution">
    <text evidence="8">The sequence shown here is derived from an EMBL/GenBank/DDBJ whole genome shotgun (WGS) entry which is preliminary data.</text>
</comment>
<evidence type="ECO:0000256" key="3">
    <source>
        <dbReference type="ARBA" id="ARBA00022692"/>
    </source>
</evidence>
<evidence type="ECO:0000256" key="5">
    <source>
        <dbReference type="ARBA" id="ARBA00023136"/>
    </source>
</evidence>
<dbReference type="GO" id="GO:0022857">
    <property type="term" value="F:transmembrane transporter activity"/>
    <property type="evidence" value="ECO:0007669"/>
    <property type="project" value="InterPro"/>
</dbReference>
<feature type="domain" description="Major facilitator superfamily (MFS) profile" evidence="7">
    <location>
        <begin position="46"/>
        <end position="472"/>
    </location>
</feature>
<dbReference type="SUPFAM" id="SSF103473">
    <property type="entry name" value="MFS general substrate transporter"/>
    <property type="match status" value="1"/>
</dbReference>
<sequence>MTSDYQGGPRGLANGVAVDYQSPSETQLDNILPAEDKIRRKLDLILLPILGLAFFALQLDRGNIGAALTSTITQDLGITTNQLNVGTQLLSAGIVVTEIPSNILLQRFGPKKWLSFQVLAWGLVATFQAFVKSYPAYLATRLLLGLLEGGYTPGALFYLTSWYKKDEITLRVSLFYFGASFSSATSSLISAGILRLSGKNGLSGWQWIFLVEGLITIFIGLVFLLALPPKVGDGRPLISGGRWSYFTDSESRIILSRLKNDQQKTDSTKMKIIGRDVWNTVRRLNVLQHVFLSLVSATAVVGLHTYTPSIIESFGFDNITANALASVPIFASMLLLLILSILSDSTGCHGPFVLIAITWKVIGFAFLRVMPQTASKWHKYGTIAGASAMFASMHILNVSWLAVNCTSPQERSVAMALMCMASNSAGITGSQIFRTSDKPLYHRALTATCALAGASWVQTVLLIIYYFLTRPRLGTRLGYPLS</sequence>
<feature type="transmembrane region" description="Helical" evidence="6">
    <location>
        <begin position="319"/>
        <end position="343"/>
    </location>
</feature>
<keyword evidence="5 6" id="KW-0472">Membrane</keyword>
<dbReference type="InterPro" id="IPR036259">
    <property type="entry name" value="MFS_trans_sf"/>
</dbReference>
<evidence type="ECO:0000259" key="7">
    <source>
        <dbReference type="PROSITE" id="PS50850"/>
    </source>
</evidence>